<protein>
    <submittedName>
        <fullName evidence="2">Protein phosphatase 2C domain-containing protein</fullName>
    </submittedName>
</protein>
<dbReference type="SUPFAM" id="SSF81606">
    <property type="entry name" value="PP2C-like"/>
    <property type="match status" value="1"/>
</dbReference>
<dbReference type="Proteomes" id="UP000664385">
    <property type="component" value="Unassembled WGS sequence"/>
</dbReference>
<dbReference type="Gene3D" id="3.60.40.10">
    <property type="entry name" value="PPM-type phosphatase domain"/>
    <property type="match status" value="1"/>
</dbReference>
<name>A0A939DX99_9MICO</name>
<evidence type="ECO:0000313" key="2">
    <source>
        <dbReference type="EMBL" id="MBN8206596.1"/>
    </source>
</evidence>
<evidence type="ECO:0000259" key="1">
    <source>
        <dbReference type="Pfam" id="PF13672"/>
    </source>
</evidence>
<dbReference type="AlphaFoldDB" id="A0A939DX99"/>
<proteinExistence type="predicted"/>
<dbReference type="InterPro" id="IPR036457">
    <property type="entry name" value="PPM-type-like_dom_sf"/>
</dbReference>
<dbReference type="EMBL" id="JAEMWU010000002">
    <property type="protein sequence ID" value="MBN8206596.1"/>
    <property type="molecule type" value="Genomic_DNA"/>
</dbReference>
<sequence length="265" mass="28084">MEPALFALPAQPGRESEDACALGEGIAVVVDGAGLPKSSRRGCGHSVAWYARMLAEAFRVRLENRTTRMTDALAGAIGEVTAAHADTCDLALGSPSATVAAWRITGDQIEHLVLCDASIVVVTADGGVREITDARIDDAVRRRAAQLAAQAGIAEAPAEMRFRALDQMRNVDDGFWCAHTDPGAARHALTGRTPVADLRAIVAASDGGTRGYQWLAAHSIERFAELAVQERLGEIADEIRAAEAGAPVRVFTKPHDDITLVALTR</sequence>
<dbReference type="RefSeq" id="WP_206821849.1">
    <property type="nucleotide sequence ID" value="NZ_JAEKJQ010000002.1"/>
</dbReference>
<evidence type="ECO:0000313" key="3">
    <source>
        <dbReference type="Proteomes" id="UP000664385"/>
    </source>
</evidence>
<gene>
    <name evidence="2" type="ORF">JF543_11585</name>
</gene>
<reference evidence="2" key="1">
    <citation type="submission" date="2020-12" db="EMBL/GenBank/DDBJ databases">
        <title>PHA producing bacteria isolated from mangrove.</title>
        <authorList>
            <person name="Zheng W."/>
            <person name="Yu S."/>
            <person name="Huang Y."/>
        </authorList>
    </citation>
    <scope>NUCLEOTIDE SEQUENCE</scope>
    <source>
        <strain evidence="2">GN8-5</strain>
    </source>
</reference>
<dbReference type="Pfam" id="PF13672">
    <property type="entry name" value="PP2C_2"/>
    <property type="match status" value="1"/>
</dbReference>
<feature type="domain" description="PPM-type phosphatase" evidence="1">
    <location>
        <begin position="18"/>
        <end position="207"/>
    </location>
</feature>
<dbReference type="InterPro" id="IPR001932">
    <property type="entry name" value="PPM-type_phosphatase-like_dom"/>
</dbReference>
<organism evidence="2 3">
    <name type="scientific">Microbacterium esteraromaticum</name>
    <dbReference type="NCBI Taxonomy" id="57043"/>
    <lineage>
        <taxon>Bacteria</taxon>
        <taxon>Bacillati</taxon>
        <taxon>Actinomycetota</taxon>
        <taxon>Actinomycetes</taxon>
        <taxon>Micrococcales</taxon>
        <taxon>Microbacteriaceae</taxon>
        <taxon>Microbacterium</taxon>
    </lineage>
</organism>
<comment type="caution">
    <text evidence="2">The sequence shown here is derived from an EMBL/GenBank/DDBJ whole genome shotgun (WGS) entry which is preliminary data.</text>
</comment>
<accession>A0A939DX99</accession>